<evidence type="ECO:0000256" key="1">
    <source>
        <dbReference type="ARBA" id="ARBA00006484"/>
    </source>
</evidence>
<dbReference type="GO" id="GO:0016616">
    <property type="term" value="F:oxidoreductase activity, acting on the CH-OH group of donors, NAD or NADP as acceptor"/>
    <property type="evidence" value="ECO:0007669"/>
    <property type="project" value="TreeGrafter"/>
</dbReference>
<comment type="similarity">
    <text evidence="1">Belongs to the short-chain dehydrogenases/reductases (SDR) family.</text>
</comment>
<name>A0A1M6T309_9BURK</name>
<dbReference type="FunFam" id="3.40.50.720:FF:000084">
    <property type="entry name" value="Short-chain dehydrogenase reductase"/>
    <property type="match status" value="1"/>
</dbReference>
<dbReference type="EMBL" id="FRAB01000025">
    <property type="protein sequence ID" value="SHK51314.1"/>
    <property type="molecule type" value="Genomic_DNA"/>
</dbReference>
<protein>
    <submittedName>
        <fullName evidence="2">NAD(P)-dependent dehydrogenase, short-chain alcohol dehydrogenase family</fullName>
    </submittedName>
</protein>
<dbReference type="InterPro" id="IPR036291">
    <property type="entry name" value="NAD(P)-bd_dom_sf"/>
</dbReference>
<gene>
    <name evidence="2" type="ORF">SAMN05192548_102538</name>
</gene>
<dbReference type="PRINTS" id="PR00080">
    <property type="entry name" value="SDRFAMILY"/>
</dbReference>
<dbReference type="OrthoDB" id="9178657at2"/>
<evidence type="ECO:0000313" key="2">
    <source>
        <dbReference type="EMBL" id="SHK51314.1"/>
    </source>
</evidence>
<reference evidence="2 3" key="1">
    <citation type="submission" date="2016-11" db="EMBL/GenBank/DDBJ databases">
        <authorList>
            <person name="Jaros S."/>
            <person name="Januszkiewicz K."/>
            <person name="Wedrychowicz H."/>
        </authorList>
    </citation>
    <scope>NUCLEOTIDE SEQUENCE [LARGE SCALE GENOMIC DNA]</scope>
    <source>
        <strain evidence="2 3">LMG 20594</strain>
    </source>
</reference>
<dbReference type="STRING" id="169427.SAMN05192548_102538"/>
<dbReference type="PANTHER" id="PTHR42760">
    <property type="entry name" value="SHORT-CHAIN DEHYDROGENASES/REDUCTASES FAMILY MEMBER"/>
    <property type="match status" value="1"/>
</dbReference>
<proteinExistence type="inferred from homology"/>
<dbReference type="Pfam" id="PF13561">
    <property type="entry name" value="adh_short_C2"/>
    <property type="match status" value="1"/>
</dbReference>
<dbReference type="PANTHER" id="PTHR42760:SF122">
    <property type="entry name" value="NAD(P)-BINDING PROTEIN"/>
    <property type="match status" value="1"/>
</dbReference>
<organism evidence="2 3">
    <name type="scientific">Paraburkholderia terricola</name>
    <dbReference type="NCBI Taxonomy" id="169427"/>
    <lineage>
        <taxon>Bacteria</taxon>
        <taxon>Pseudomonadati</taxon>
        <taxon>Pseudomonadota</taxon>
        <taxon>Betaproteobacteria</taxon>
        <taxon>Burkholderiales</taxon>
        <taxon>Burkholderiaceae</taxon>
        <taxon>Paraburkholderia</taxon>
    </lineage>
</organism>
<dbReference type="Gene3D" id="3.40.50.720">
    <property type="entry name" value="NAD(P)-binding Rossmann-like Domain"/>
    <property type="match status" value="1"/>
</dbReference>
<dbReference type="GO" id="GO:0006633">
    <property type="term" value="P:fatty acid biosynthetic process"/>
    <property type="evidence" value="ECO:0007669"/>
    <property type="project" value="TreeGrafter"/>
</dbReference>
<dbReference type="Proteomes" id="UP000184395">
    <property type="component" value="Unassembled WGS sequence"/>
</dbReference>
<evidence type="ECO:0000313" key="3">
    <source>
        <dbReference type="Proteomes" id="UP000184395"/>
    </source>
</evidence>
<dbReference type="GO" id="GO:0048038">
    <property type="term" value="F:quinone binding"/>
    <property type="evidence" value="ECO:0007669"/>
    <property type="project" value="TreeGrafter"/>
</dbReference>
<dbReference type="PRINTS" id="PR00081">
    <property type="entry name" value="GDHRDH"/>
</dbReference>
<dbReference type="InterPro" id="IPR002347">
    <property type="entry name" value="SDR_fam"/>
</dbReference>
<dbReference type="RefSeq" id="WP_073430596.1">
    <property type="nucleotide sequence ID" value="NZ_CADFGY010000027.1"/>
</dbReference>
<sequence>MNSSDRGPGWTPEKRLDGKVAVVIGAGQSPGEGFGNGRATAMRFAREGARVLAVDRNIESAEETAALIRGEGFEAVAFAADVTRESELHQAMLDARQRWGSLDILHNNVGVSLGGGDADLMDLTEERFDNVCRINLRGTIFACKHAVSIMREQRSGVIVNVSSAAAVGKYPYAAYKATKAGVIAFTEQLALQNASFGIRANCILPGLIATPMAVDTRVREWNQPREQVEAERNAKVPLGRQGTGWDVANTALFLASDEANFITGISVLVDGGRVLNRI</sequence>
<dbReference type="SUPFAM" id="SSF51735">
    <property type="entry name" value="NAD(P)-binding Rossmann-fold domains"/>
    <property type="match status" value="1"/>
</dbReference>
<accession>A0A1M6T309</accession>
<dbReference type="AlphaFoldDB" id="A0A1M6T309"/>